<evidence type="ECO:0000256" key="5">
    <source>
        <dbReference type="SAM" id="Phobius"/>
    </source>
</evidence>
<evidence type="ECO:0000313" key="8">
    <source>
        <dbReference type="Proteomes" id="UP000678393"/>
    </source>
</evidence>
<reference evidence="7" key="1">
    <citation type="submission" date="2021-04" db="EMBL/GenBank/DDBJ databases">
        <authorList>
            <consortium name="Molecular Ecology Group"/>
        </authorList>
    </citation>
    <scope>NUCLEOTIDE SEQUENCE</scope>
</reference>
<dbReference type="Proteomes" id="UP000678393">
    <property type="component" value="Unassembled WGS sequence"/>
</dbReference>
<feature type="transmembrane region" description="Helical" evidence="5">
    <location>
        <begin position="32"/>
        <end position="56"/>
    </location>
</feature>
<keyword evidence="8" id="KW-1185">Reference proteome</keyword>
<feature type="transmembrane region" description="Helical" evidence="5">
    <location>
        <begin position="68"/>
        <end position="90"/>
    </location>
</feature>
<protein>
    <recommendedName>
        <fullName evidence="6">G-protein coupled receptors family 1 profile domain-containing protein</fullName>
    </recommendedName>
</protein>
<feature type="non-terminal residue" evidence="7">
    <location>
        <position position="146"/>
    </location>
</feature>
<dbReference type="Gene3D" id="1.20.1070.10">
    <property type="entry name" value="Rhodopsin 7-helix transmembrane proteins"/>
    <property type="match status" value="1"/>
</dbReference>
<gene>
    <name evidence="7" type="ORF">CUNI_LOCUS260</name>
</gene>
<dbReference type="OrthoDB" id="6070345at2759"/>
<sequence>MGSKHYIGLINATAGSYLANTDPFVSDEFRVIFQWICFTVVCQSIDIFGTVTNIINSVCFIKQGFKDPINVTLIGLSISDLGCLVTLIWLNICFTPSFQQADLPFDPTGILYLTAGWPHVIFTRVTSWITAFITLERCLCIALPLK</sequence>
<evidence type="ECO:0000256" key="4">
    <source>
        <dbReference type="ARBA" id="ARBA00023136"/>
    </source>
</evidence>
<keyword evidence="4 5" id="KW-0472">Membrane</keyword>
<dbReference type="PROSITE" id="PS50262">
    <property type="entry name" value="G_PROTEIN_RECEP_F1_2"/>
    <property type="match status" value="1"/>
</dbReference>
<dbReference type="EMBL" id="CAJHNH020000026">
    <property type="protein sequence ID" value="CAG5114702.1"/>
    <property type="molecule type" value="Genomic_DNA"/>
</dbReference>
<name>A0A8S3YHC9_9EUPU</name>
<dbReference type="InterPro" id="IPR017452">
    <property type="entry name" value="GPCR_Rhodpsn_7TM"/>
</dbReference>
<evidence type="ECO:0000256" key="3">
    <source>
        <dbReference type="ARBA" id="ARBA00022989"/>
    </source>
</evidence>
<feature type="domain" description="G-protein coupled receptors family 1 profile" evidence="6">
    <location>
        <begin position="52"/>
        <end position="146"/>
    </location>
</feature>
<comment type="subcellular location">
    <subcellularLocation>
        <location evidence="1">Membrane</location>
    </subcellularLocation>
</comment>
<accession>A0A8S3YHC9</accession>
<comment type="caution">
    <text evidence="7">The sequence shown here is derived from an EMBL/GenBank/DDBJ whole genome shotgun (WGS) entry which is preliminary data.</text>
</comment>
<evidence type="ECO:0000256" key="2">
    <source>
        <dbReference type="ARBA" id="ARBA00022692"/>
    </source>
</evidence>
<evidence type="ECO:0000313" key="7">
    <source>
        <dbReference type="EMBL" id="CAG5114702.1"/>
    </source>
</evidence>
<keyword evidence="3 5" id="KW-1133">Transmembrane helix</keyword>
<keyword evidence="2 5" id="KW-0812">Transmembrane</keyword>
<dbReference type="AlphaFoldDB" id="A0A8S3YHC9"/>
<proteinExistence type="predicted"/>
<dbReference type="GO" id="GO:0016020">
    <property type="term" value="C:membrane"/>
    <property type="evidence" value="ECO:0007669"/>
    <property type="project" value="UniProtKB-SubCell"/>
</dbReference>
<evidence type="ECO:0000259" key="6">
    <source>
        <dbReference type="PROSITE" id="PS50262"/>
    </source>
</evidence>
<organism evidence="7 8">
    <name type="scientific">Candidula unifasciata</name>
    <dbReference type="NCBI Taxonomy" id="100452"/>
    <lineage>
        <taxon>Eukaryota</taxon>
        <taxon>Metazoa</taxon>
        <taxon>Spiralia</taxon>
        <taxon>Lophotrochozoa</taxon>
        <taxon>Mollusca</taxon>
        <taxon>Gastropoda</taxon>
        <taxon>Heterobranchia</taxon>
        <taxon>Euthyneura</taxon>
        <taxon>Panpulmonata</taxon>
        <taxon>Eupulmonata</taxon>
        <taxon>Stylommatophora</taxon>
        <taxon>Helicina</taxon>
        <taxon>Helicoidea</taxon>
        <taxon>Geomitridae</taxon>
        <taxon>Candidula</taxon>
    </lineage>
</organism>
<dbReference type="SUPFAM" id="SSF81321">
    <property type="entry name" value="Family A G protein-coupled receptor-like"/>
    <property type="match status" value="1"/>
</dbReference>
<evidence type="ECO:0000256" key="1">
    <source>
        <dbReference type="ARBA" id="ARBA00004370"/>
    </source>
</evidence>